<name>A0A6A5TRF3_9PLEO</name>
<feature type="region of interest" description="Disordered" evidence="1">
    <location>
        <begin position="264"/>
        <end position="286"/>
    </location>
</feature>
<protein>
    <submittedName>
        <fullName evidence="2">Uncharacterized protein</fullName>
    </submittedName>
</protein>
<organism evidence="2 3">
    <name type="scientific">Byssothecium circinans</name>
    <dbReference type="NCBI Taxonomy" id="147558"/>
    <lineage>
        <taxon>Eukaryota</taxon>
        <taxon>Fungi</taxon>
        <taxon>Dikarya</taxon>
        <taxon>Ascomycota</taxon>
        <taxon>Pezizomycotina</taxon>
        <taxon>Dothideomycetes</taxon>
        <taxon>Pleosporomycetidae</taxon>
        <taxon>Pleosporales</taxon>
        <taxon>Massarineae</taxon>
        <taxon>Massarinaceae</taxon>
        <taxon>Byssothecium</taxon>
    </lineage>
</organism>
<evidence type="ECO:0000313" key="2">
    <source>
        <dbReference type="EMBL" id="KAF1953366.1"/>
    </source>
</evidence>
<accession>A0A6A5TRF3</accession>
<dbReference type="AlphaFoldDB" id="A0A6A5TRF3"/>
<keyword evidence="3" id="KW-1185">Reference proteome</keyword>
<evidence type="ECO:0000313" key="3">
    <source>
        <dbReference type="Proteomes" id="UP000800035"/>
    </source>
</evidence>
<gene>
    <name evidence="2" type="ORF">CC80DRAFT_551409</name>
</gene>
<feature type="region of interest" description="Disordered" evidence="1">
    <location>
        <begin position="30"/>
        <end position="50"/>
    </location>
</feature>
<proteinExistence type="predicted"/>
<dbReference type="Proteomes" id="UP000800035">
    <property type="component" value="Unassembled WGS sequence"/>
</dbReference>
<sequence>MPERRVTLLKTSNPCSPECSSTTANFLSPASPSKLPQHFAHTQNGRKAARRPKCLQASARSLHQITGPDCIKIIQFPTYSLHQIVGLELQTIPALTCIQHESVRLNYLWTMLALTHSRHESVRLNGLQAMLSSAHLLHHITRHSLQNMMSIRSLHYIARLNLRTMMSTCSLHQIIGPGGVRIMRWTHSLHDITGPKIWDKTTSPLDLNLKCIVATHSFYKHRKQAADHVGNAVEKRPIDDATGDDFDASIGPAFMGAKPPLADQRSAINTPKSHRNHDPAQDLSPSLYGQPEELLVIILITSSKPESFDLPILAPKHELGVREQVQTPST</sequence>
<dbReference type="EMBL" id="ML977004">
    <property type="protein sequence ID" value="KAF1953366.1"/>
    <property type="molecule type" value="Genomic_DNA"/>
</dbReference>
<reference evidence="2" key="1">
    <citation type="journal article" date="2020" name="Stud. Mycol.">
        <title>101 Dothideomycetes genomes: a test case for predicting lifestyles and emergence of pathogens.</title>
        <authorList>
            <person name="Haridas S."/>
            <person name="Albert R."/>
            <person name="Binder M."/>
            <person name="Bloem J."/>
            <person name="Labutti K."/>
            <person name="Salamov A."/>
            <person name="Andreopoulos B."/>
            <person name="Baker S."/>
            <person name="Barry K."/>
            <person name="Bills G."/>
            <person name="Bluhm B."/>
            <person name="Cannon C."/>
            <person name="Castanera R."/>
            <person name="Culley D."/>
            <person name="Daum C."/>
            <person name="Ezra D."/>
            <person name="Gonzalez J."/>
            <person name="Henrissat B."/>
            <person name="Kuo A."/>
            <person name="Liang C."/>
            <person name="Lipzen A."/>
            <person name="Lutzoni F."/>
            <person name="Magnuson J."/>
            <person name="Mondo S."/>
            <person name="Nolan M."/>
            <person name="Ohm R."/>
            <person name="Pangilinan J."/>
            <person name="Park H.-J."/>
            <person name="Ramirez L."/>
            <person name="Alfaro M."/>
            <person name="Sun H."/>
            <person name="Tritt A."/>
            <person name="Yoshinaga Y."/>
            <person name="Zwiers L.-H."/>
            <person name="Turgeon B."/>
            <person name="Goodwin S."/>
            <person name="Spatafora J."/>
            <person name="Crous P."/>
            <person name="Grigoriev I."/>
        </authorList>
    </citation>
    <scope>NUCLEOTIDE SEQUENCE</scope>
    <source>
        <strain evidence="2">CBS 675.92</strain>
    </source>
</reference>
<evidence type="ECO:0000256" key="1">
    <source>
        <dbReference type="SAM" id="MobiDB-lite"/>
    </source>
</evidence>